<sequence length="325" mass="37181">MYVFKYPEQSDRPNKPWYFRQTALYHQVRIRDRRSTYLMISPYAETRGQHAAIDWLTSMRSVSDFKARAFALHDVLLSCYLPDYRLFSTSLEGRIEKLAGDMLCVGLDDLSSVTPHDMVRLCDTQMRLLPQRHALKSLDKVLEGLDMAFGRWSMLEGDGNSTPTRQWKDLLRNLHAEITSYQSNAEAVLEKCETASKLLTGILEFHNRSIASQQESIAREQNDRVYRLTKFTVDDSITVRVVTTITLVFLSFATVAVSAPSHRDSAFTNRISGDHSNAAVLSGPHYSQARRLSFHLDLHYMLRAADLWYSRILAMAYLSQEAGEV</sequence>
<evidence type="ECO:0000313" key="1">
    <source>
        <dbReference type="EMBL" id="KAK3703769.1"/>
    </source>
</evidence>
<keyword evidence="2" id="KW-1185">Reference proteome</keyword>
<protein>
    <submittedName>
        <fullName evidence="1">Uncharacterized protein</fullName>
    </submittedName>
</protein>
<reference evidence="1" key="1">
    <citation type="submission" date="2023-07" db="EMBL/GenBank/DDBJ databases">
        <title>Black Yeasts Isolated from many extreme environments.</title>
        <authorList>
            <person name="Coleine C."/>
            <person name="Stajich J.E."/>
            <person name="Selbmann L."/>
        </authorList>
    </citation>
    <scope>NUCLEOTIDE SEQUENCE</scope>
    <source>
        <strain evidence="1">CCFEE 5714</strain>
    </source>
</reference>
<accession>A0ACC3MU48</accession>
<organism evidence="1 2">
    <name type="scientific">Vermiconidia calcicola</name>
    <dbReference type="NCBI Taxonomy" id="1690605"/>
    <lineage>
        <taxon>Eukaryota</taxon>
        <taxon>Fungi</taxon>
        <taxon>Dikarya</taxon>
        <taxon>Ascomycota</taxon>
        <taxon>Pezizomycotina</taxon>
        <taxon>Dothideomycetes</taxon>
        <taxon>Dothideomycetidae</taxon>
        <taxon>Mycosphaerellales</taxon>
        <taxon>Extremaceae</taxon>
        <taxon>Vermiconidia</taxon>
    </lineage>
</organism>
<name>A0ACC3MU48_9PEZI</name>
<gene>
    <name evidence="1" type="ORF">LTR37_014215</name>
</gene>
<comment type="caution">
    <text evidence="1">The sequence shown here is derived from an EMBL/GenBank/DDBJ whole genome shotgun (WGS) entry which is preliminary data.</text>
</comment>
<dbReference type="Proteomes" id="UP001281147">
    <property type="component" value="Unassembled WGS sequence"/>
</dbReference>
<evidence type="ECO:0000313" key="2">
    <source>
        <dbReference type="Proteomes" id="UP001281147"/>
    </source>
</evidence>
<proteinExistence type="predicted"/>
<dbReference type="EMBL" id="JAUTXU010000147">
    <property type="protein sequence ID" value="KAK3703769.1"/>
    <property type="molecule type" value="Genomic_DNA"/>
</dbReference>